<sequence length="57" mass="6432">MLDHDFHPPLKVREVGWNRCMCCAKPFWSENVIAVRLCNGCKEHHDRRAGVARGGAG</sequence>
<accession>A0ABS8YS05</accession>
<protein>
    <submittedName>
        <fullName evidence="1">Uncharacterized protein</fullName>
    </submittedName>
</protein>
<reference evidence="1 2" key="1">
    <citation type="submission" date="2021-12" db="EMBL/GenBank/DDBJ databases">
        <title>Sinirhodobacter sp. WL0062 is a bacterium isolated from seawater.</title>
        <authorList>
            <person name="Wang L."/>
            <person name="He W."/>
            <person name="Zhang D.-F."/>
        </authorList>
    </citation>
    <scope>NUCLEOTIDE SEQUENCE [LARGE SCALE GENOMIC DNA]</scope>
    <source>
        <strain evidence="1 2">WL0062</strain>
    </source>
</reference>
<dbReference type="EMBL" id="JAJUOS010000002">
    <property type="protein sequence ID" value="MCE5972478.1"/>
    <property type="molecule type" value="Genomic_DNA"/>
</dbReference>
<name>A0ABS8YS05_9RHOB</name>
<evidence type="ECO:0000313" key="1">
    <source>
        <dbReference type="EMBL" id="MCE5972478.1"/>
    </source>
</evidence>
<gene>
    <name evidence="1" type="ORF">LZA78_03145</name>
</gene>
<evidence type="ECO:0000313" key="2">
    <source>
        <dbReference type="Proteomes" id="UP001521181"/>
    </source>
</evidence>
<proteinExistence type="predicted"/>
<organism evidence="1 2">
    <name type="scientific">Rhodobacter flavimaris</name>
    <dbReference type="NCBI Taxonomy" id="2907145"/>
    <lineage>
        <taxon>Bacteria</taxon>
        <taxon>Pseudomonadati</taxon>
        <taxon>Pseudomonadota</taxon>
        <taxon>Alphaproteobacteria</taxon>
        <taxon>Rhodobacterales</taxon>
        <taxon>Rhodobacter group</taxon>
        <taxon>Rhodobacter</taxon>
    </lineage>
</organism>
<dbReference type="Proteomes" id="UP001521181">
    <property type="component" value="Unassembled WGS sequence"/>
</dbReference>
<dbReference type="RefSeq" id="WP_233675497.1">
    <property type="nucleotide sequence ID" value="NZ_JAJUOS010000002.1"/>
</dbReference>
<comment type="caution">
    <text evidence="1">The sequence shown here is derived from an EMBL/GenBank/DDBJ whole genome shotgun (WGS) entry which is preliminary data.</text>
</comment>
<keyword evidence="2" id="KW-1185">Reference proteome</keyword>